<evidence type="ECO:0000313" key="4">
    <source>
        <dbReference type="Proteomes" id="UP000762676"/>
    </source>
</evidence>
<gene>
    <name evidence="3" type="ORF">ElyMa_001750300</name>
</gene>
<feature type="region of interest" description="Disordered" evidence="1">
    <location>
        <begin position="173"/>
        <end position="199"/>
    </location>
</feature>
<feature type="transmembrane region" description="Helical" evidence="2">
    <location>
        <begin position="106"/>
        <end position="128"/>
    </location>
</feature>
<dbReference type="EMBL" id="BMAT01003563">
    <property type="protein sequence ID" value="GFR57658.1"/>
    <property type="molecule type" value="Genomic_DNA"/>
</dbReference>
<feature type="region of interest" description="Disordered" evidence="1">
    <location>
        <begin position="71"/>
        <end position="94"/>
    </location>
</feature>
<organism evidence="3 4">
    <name type="scientific">Elysia marginata</name>
    <dbReference type="NCBI Taxonomy" id="1093978"/>
    <lineage>
        <taxon>Eukaryota</taxon>
        <taxon>Metazoa</taxon>
        <taxon>Spiralia</taxon>
        <taxon>Lophotrochozoa</taxon>
        <taxon>Mollusca</taxon>
        <taxon>Gastropoda</taxon>
        <taxon>Heterobranchia</taxon>
        <taxon>Euthyneura</taxon>
        <taxon>Panpulmonata</taxon>
        <taxon>Sacoglossa</taxon>
        <taxon>Placobranchoidea</taxon>
        <taxon>Plakobranchidae</taxon>
        <taxon>Elysia</taxon>
    </lineage>
</organism>
<evidence type="ECO:0000256" key="2">
    <source>
        <dbReference type="SAM" id="Phobius"/>
    </source>
</evidence>
<evidence type="ECO:0000256" key="1">
    <source>
        <dbReference type="SAM" id="MobiDB-lite"/>
    </source>
</evidence>
<accession>A0AAV4E9K6</accession>
<dbReference type="Proteomes" id="UP000762676">
    <property type="component" value="Unassembled WGS sequence"/>
</dbReference>
<evidence type="ECO:0008006" key="5">
    <source>
        <dbReference type="Google" id="ProtNLM"/>
    </source>
</evidence>
<keyword evidence="4" id="KW-1185">Reference proteome</keyword>
<keyword evidence="2" id="KW-0472">Membrane</keyword>
<keyword evidence="2" id="KW-0812">Transmembrane</keyword>
<dbReference type="AlphaFoldDB" id="A0AAV4E9K6"/>
<proteinExistence type="predicted"/>
<comment type="caution">
    <text evidence="3">The sequence shown here is derived from an EMBL/GenBank/DDBJ whole genome shotgun (WGS) entry which is preliminary data.</text>
</comment>
<protein>
    <recommendedName>
        <fullName evidence="5">Tc1-like transposase DDE domain-containing protein</fullName>
    </recommendedName>
</protein>
<reference evidence="3 4" key="1">
    <citation type="journal article" date="2021" name="Elife">
        <title>Chloroplast acquisition without the gene transfer in kleptoplastic sea slugs, Plakobranchus ocellatus.</title>
        <authorList>
            <person name="Maeda T."/>
            <person name="Takahashi S."/>
            <person name="Yoshida T."/>
            <person name="Shimamura S."/>
            <person name="Takaki Y."/>
            <person name="Nagai Y."/>
            <person name="Toyoda A."/>
            <person name="Suzuki Y."/>
            <person name="Arimoto A."/>
            <person name="Ishii H."/>
            <person name="Satoh N."/>
            <person name="Nishiyama T."/>
            <person name="Hasebe M."/>
            <person name="Maruyama T."/>
            <person name="Minagawa J."/>
            <person name="Obokata J."/>
            <person name="Shigenobu S."/>
        </authorList>
    </citation>
    <scope>NUCLEOTIDE SEQUENCE [LARGE SCALE GENOMIC DNA]</scope>
</reference>
<sequence length="275" mass="30232">MKLVVLVVAVVVAVVVVVVSSSSLKVVVLDAYFNVITVTLYNIQPMILDSSLVHPYFPYLSADPLHDPGSGPELWVDKNEGHRPNRRPNRLYDYDHDDEDDDRANAITIAVLLIMGVAFIVGVVFLIYSSSNVKAEYDAGDKDSVDLMNAVYQRRIADIITETSRQHQLSVKAYQSGNGGSPHESPTQGQGQGEAKASDAALPVAGSTHGKKLCPIVPLELSLLKRLRSELARRRLGKLRSGVLLLHDNAPAHRARQTVETAERCGFYSLHTRRI</sequence>
<evidence type="ECO:0000313" key="3">
    <source>
        <dbReference type="EMBL" id="GFR57658.1"/>
    </source>
</evidence>
<name>A0AAV4E9K6_9GAST</name>
<keyword evidence="2" id="KW-1133">Transmembrane helix</keyword>